<dbReference type="RefSeq" id="WP_250098298.1">
    <property type="nucleotide sequence ID" value="NZ_JAKRYL010000029.1"/>
</dbReference>
<organism evidence="1 2">
    <name type="scientific">Halalkalibacter alkaliphilus</name>
    <dbReference type="NCBI Taxonomy" id="2917993"/>
    <lineage>
        <taxon>Bacteria</taxon>
        <taxon>Bacillati</taxon>
        <taxon>Bacillota</taxon>
        <taxon>Bacilli</taxon>
        <taxon>Bacillales</taxon>
        <taxon>Bacillaceae</taxon>
        <taxon>Halalkalibacter</taxon>
    </lineage>
</organism>
<evidence type="ECO:0000313" key="2">
    <source>
        <dbReference type="Proteomes" id="UP001139150"/>
    </source>
</evidence>
<name>A0A9X2I7Y3_9BACI</name>
<reference evidence="1" key="1">
    <citation type="submission" date="2022-02" db="EMBL/GenBank/DDBJ databases">
        <title>Halalkalibacter sp. nov. isolated from Lonar Lake, India.</title>
        <authorList>
            <person name="Joshi A."/>
            <person name="Thite S."/>
            <person name="Lodha T."/>
        </authorList>
    </citation>
    <scope>NUCLEOTIDE SEQUENCE</scope>
    <source>
        <strain evidence="1">MEB205</strain>
    </source>
</reference>
<comment type="caution">
    <text evidence="1">The sequence shown here is derived from an EMBL/GenBank/DDBJ whole genome shotgun (WGS) entry which is preliminary data.</text>
</comment>
<dbReference type="Proteomes" id="UP001139150">
    <property type="component" value="Unassembled WGS sequence"/>
</dbReference>
<sequence length="59" mass="7273">MFKKVDRKWTEWQKKVIYEEYVAPDLDEEKLKKKIEEVNKKYNGFHANMNQNAKLRKTI</sequence>
<dbReference type="AlphaFoldDB" id="A0A9X2I7Y3"/>
<protein>
    <submittedName>
        <fullName evidence="1">Uncharacterized protein</fullName>
    </submittedName>
</protein>
<accession>A0A9X2I7Y3</accession>
<keyword evidence="2" id="KW-1185">Reference proteome</keyword>
<gene>
    <name evidence="1" type="ORF">MF646_20160</name>
</gene>
<evidence type="ECO:0000313" key="1">
    <source>
        <dbReference type="EMBL" id="MCL7749438.1"/>
    </source>
</evidence>
<dbReference type="EMBL" id="JAKRYL010000029">
    <property type="protein sequence ID" value="MCL7749438.1"/>
    <property type="molecule type" value="Genomic_DNA"/>
</dbReference>
<proteinExistence type="predicted"/>